<dbReference type="AlphaFoldDB" id="A0A8X6SFK8"/>
<dbReference type="EMBL" id="BMAU01021313">
    <property type="protein sequence ID" value="GFY12356.1"/>
    <property type="molecule type" value="Genomic_DNA"/>
</dbReference>
<keyword evidence="2" id="KW-1185">Reference proteome</keyword>
<reference evidence="1" key="1">
    <citation type="submission" date="2020-08" db="EMBL/GenBank/DDBJ databases">
        <title>Multicomponent nature underlies the extraordinary mechanical properties of spider dragline silk.</title>
        <authorList>
            <person name="Kono N."/>
            <person name="Nakamura H."/>
            <person name="Mori M."/>
            <person name="Yoshida Y."/>
            <person name="Ohtoshi R."/>
            <person name="Malay A.D."/>
            <person name="Moran D.A.P."/>
            <person name="Tomita M."/>
            <person name="Numata K."/>
            <person name="Arakawa K."/>
        </authorList>
    </citation>
    <scope>NUCLEOTIDE SEQUENCE</scope>
</reference>
<comment type="caution">
    <text evidence="1">The sequence shown here is derived from an EMBL/GenBank/DDBJ whole genome shotgun (WGS) entry which is preliminary data.</text>
</comment>
<proteinExistence type="predicted"/>
<accession>A0A8X6SFK8</accession>
<evidence type="ECO:0000313" key="1">
    <source>
        <dbReference type="EMBL" id="GFY12356.1"/>
    </source>
</evidence>
<dbReference type="Proteomes" id="UP000887159">
    <property type="component" value="Unassembled WGS sequence"/>
</dbReference>
<sequence length="108" mass="12324">MSVPAPRSYVIKSLQNKLIQDWESWWSNSNTGLRVKSFFPKPSLDISPHPSYVTQFLTNHSQFIFYLHLFKLKATPNCLCGFVGDTLTIMYSHVPLHLVSPSQNAKKA</sequence>
<organism evidence="1 2">
    <name type="scientific">Trichonephila clavipes</name>
    <name type="common">Golden silk orbweaver</name>
    <name type="synonym">Nephila clavipes</name>
    <dbReference type="NCBI Taxonomy" id="2585209"/>
    <lineage>
        <taxon>Eukaryota</taxon>
        <taxon>Metazoa</taxon>
        <taxon>Ecdysozoa</taxon>
        <taxon>Arthropoda</taxon>
        <taxon>Chelicerata</taxon>
        <taxon>Arachnida</taxon>
        <taxon>Araneae</taxon>
        <taxon>Araneomorphae</taxon>
        <taxon>Entelegynae</taxon>
        <taxon>Araneoidea</taxon>
        <taxon>Nephilidae</taxon>
        <taxon>Trichonephila</taxon>
    </lineage>
</organism>
<protein>
    <submittedName>
        <fullName evidence="1">Uncharacterized protein</fullName>
    </submittedName>
</protein>
<evidence type="ECO:0000313" key="2">
    <source>
        <dbReference type="Proteomes" id="UP000887159"/>
    </source>
</evidence>
<name>A0A8X6SFK8_TRICX</name>
<gene>
    <name evidence="1" type="primary">NCL1_14962</name>
    <name evidence="1" type="ORF">TNCV_284591</name>
</gene>